<sequence length="319" mass="36394">MGTMADPLHADGASISFLRLPYEIREQIYLEVLELNPRVERELSGYPARHIPRYVTVPIRSLPQPQAEAGKATSYKPLPSSRPLGYVPHNLLSTCKQIYHESRLLPFQTNEFVFVHWMTSATSYCDAVLRPMRAWQRDAIRHVRFEMGLEELSDRSSLNVYTCQLEHVCALLPGVRTMRMDLSCGVFPTDWFERDGETGEVRIREDWSGGRRWIEEGLREMRELRVVEVECSFLAWVTAPMGSREGKKRADDVLALGWCGKVEEILNQGRVGGRRTRVVAVANARDACLGDRWTWLSEADALTLSYMPSAPGNEFSELM</sequence>
<proteinExistence type="predicted"/>
<gene>
    <name evidence="1" type="ORF">NKR19_g8737</name>
</gene>
<dbReference type="Proteomes" id="UP001174691">
    <property type="component" value="Unassembled WGS sequence"/>
</dbReference>
<accession>A0AA38RD81</accession>
<dbReference type="PANTHER" id="PTHR42085:SF1">
    <property type="entry name" value="F-BOX DOMAIN-CONTAINING PROTEIN"/>
    <property type="match status" value="1"/>
</dbReference>
<name>A0AA38RD81_9PEZI</name>
<dbReference type="AlphaFoldDB" id="A0AA38RD81"/>
<reference evidence="1" key="1">
    <citation type="submission" date="2022-07" db="EMBL/GenBank/DDBJ databases">
        <title>Fungi with potential for degradation of polypropylene.</title>
        <authorList>
            <person name="Gostincar C."/>
        </authorList>
    </citation>
    <scope>NUCLEOTIDE SEQUENCE</scope>
    <source>
        <strain evidence="1">EXF-13287</strain>
    </source>
</reference>
<comment type="caution">
    <text evidence="1">The sequence shown here is derived from an EMBL/GenBank/DDBJ whole genome shotgun (WGS) entry which is preliminary data.</text>
</comment>
<keyword evidence="2" id="KW-1185">Reference proteome</keyword>
<dbReference type="PANTHER" id="PTHR42085">
    <property type="entry name" value="F-BOX DOMAIN-CONTAINING PROTEIN"/>
    <property type="match status" value="1"/>
</dbReference>
<evidence type="ECO:0000313" key="2">
    <source>
        <dbReference type="Proteomes" id="UP001174691"/>
    </source>
</evidence>
<dbReference type="InterPro" id="IPR038883">
    <property type="entry name" value="AN11006-like"/>
</dbReference>
<dbReference type="EMBL" id="JANBVN010000186">
    <property type="protein sequence ID" value="KAJ9134222.1"/>
    <property type="molecule type" value="Genomic_DNA"/>
</dbReference>
<organism evidence="1 2">
    <name type="scientific">Coniochaeta hoffmannii</name>
    <dbReference type="NCBI Taxonomy" id="91930"/>
    <lineage>
        <taxon>Eukaryota</taxon>
        <taxon>Fungi</taxon>
        <taxon>Dikarya</taxon>
        <taxon>Ascomycota</taxon>
        <taxon>Pezizomycotina</taxon>
        <taxon>Sordariomycetes</taxon>
        <taxon>Sordariomycetidae</taxon>
        <taxon>Coniochaetales</taxon>
        <taxon>Coniochaetaceae</taxon>
        <taxon>Coniochaeta</taxon>
    </lineage>
</organism>
<protein>
    <recommendedName>
        <fullName evidence="3">F-box domain-containing protein</fullName>
    </recommendedName>
</protein>
<evidence type="ECO:0000313" key="1">
    <source>
        <dbReference type="EMBL" id="KAJ9134222.1"/>
    </source>
</evidence>
<evidence type="ECO:0008006" key="3">
    <source>
        <dbReference type="Google" id="ProtNLM"/>
    </source>
</evidence>